<evidence type="ECO:0000313" key="12">
    <source>
        <dbReference type="EMBL" id="KAF5389822.1"/>
    </source>
</evidence>
<name>A0A8H5HUN6_9AGAR</name>
<evidence type="ECO:0000313" key="13">
    <source>
        <dbReference type="Proteomes" id="UP000518752"/>
    </source>
</evidence>
<gene>
    <name evidence="12" type="ORF">D9757_003672</name>
</gene>
<evidence type="ECO:0000259" key="11">
    <source>
        <dbReference type="PROSITE" id="PS51210"/>
    </source>
</evidence>
<comment type="similarity">
    <text evidence="1 9">Belongs to the lysophospholipase family.</text>
</comment>
<dbReference type="GO" id="GO:0046475">
    <property type="term" value="P:glycerophospholipid catabolic process"/>
    <property type="evidence" value="ECO:0007669"/>
    <property type="project" value="TreeGrafter"/>
</dbReference>
<dbReference type="OrthoDB" id="4084751at2759"/>
<keyword evidence="7" id="KW-0325">Glycoprotein</keyword>
<dbReference type="AlphaFoldDB" id="A0A8H5HUN6"/>
<evidence type="ECO:0000256" key="2">
    <source>
        <dbReference type="ARBA" id="ARBA00013274"/>
    </source>
</evidence>
<organism evidence="12 13">
    <name type="scientific">Collybiopsis confluens</name>
    <dbReference type="NCBI Taxonomy" id="2823264"/>
    <lineage>
        <taxon>Eukaryota</taxon>
        <taxon>Fungi</taxon>
        <taxon>Dikarya</taxon>
        <taxon>Basidiomycota</taxon>
        <taxon>Agaricomycotina</taxon>
        <taxon>Agaricomycetes</taxon>
        <taxon>Agaricomycetidae</taxon>
        <taxon>Agaricales</taxon>
        <taxon>Marasmiineae</taxon>
        <taxon>Omphalotaceae</taxon>
        <taxon>Collybiopsis</taxon>
    </lineage>
</organism>
<evidence type="ECO:0000256" key="5">
    <source>
        <dbReference type="ARBA" id="ARBA00022963"/>
    </source>
</evidence>
<evidence type="ECO:0000256" key="4">
    <source>
        <dbReference type="ARBA" id="ARBA00022801"/>
    </source>
</evidence>
<dbReference type="SMART" id="SM00022">
    <property type="entry name" value="PLAc"/>
    <property type="match status" value="1"/>
</dbReference>
<evidence type="ECO:0000256" key="7">
    <source>
        <dbReference type="ARBA" id="ARBA00023180"/>
    </source>
</evidence>
<dbReference type="InterPro" id="IPR016035">
    <property type="entry name" value="Acyl_Trfase/lysoPLipase"/>
</dbReference>
<evidence type="ECO:0000256" key="9">
    <source>
        <dbReference type="RuleBase" id="RU362103"/>
    </source>
</evidence>
<evidence type="ECO:0000256" key="3">
    <source>
        <dbReference type="ARBA" id="ARBA00022729"/>
    </source>
</evidence>
<sequence>MALFLSLALNALLALESSASLTDYAPSFTTCPDTSLVRTFSAGQQALNPSESHFVSQREKQVISQNWRAWLGDGSAIGYDTYEFTDFARVGLAFSGGGYRASNFGAGVISAIDARNATSVSAGTGGLLQVASYLSGLSGGAWLTGSLYMNEFPTTQEMVLGTQPGWTADKDLLLPGSATNLTSAENLAYFENIDISIDSKAAAGFNITIGDGWARMLSYHFLNGTNDVSFFDTSSHGAGQSWSGIQTATFFKELQAPFPLVTIDTNGTFNTTTGTTVLDLNVWEVSPFEFASFDPDVSAGADLTYIGTSLFKGVPLNASSCVVGFDEAGFVIGTSSNIYWGVLASGDVQEVELLASIFGAPVNEETPAVAAVSKWPNPFQGIAPSTFVDSSSSELNLIDGGTNGENVPFNPLLVKAREIDVIVAVDASDDTNNSWPSGAALLLTAERGAAFLQETHQQLPEMPASVDDFAAQGLNLRPTFFGCDSTDAPLVIWLPNAPPLNGDAPFPTLQQNKSSSNETKRKSSSTKRTKIPSGVSFQTPTLLIQTGADACSAP</sequence>
<dbReference type="Proteomes" id="UP000518752">
    <property type="component" value="Unassembled WGS sequence"/>
</dbReference>
<feature type="signal peptide" evidence="9">
    <location>
        <begin position="1"/>
        <end position="19"/>
    </location>
</feature>
<comment type="caution">
    <text evidence="12">The sequence shown here is derived from an EMBL/GenBank/DDBJ whole genome shotgun (WGS) entry which is preliminary data.</text>
</comment>
<dbReference type="PANTHER" id="PTHR10728:SF33">
    <property type="entry name" value="LYSOPHOSPHOLIPASE 1-RELATED"/>
    <property type="match status" value="1"/>
</dbReference>
<protein>
    <recommendedName>
        <fullName evidence="2 9">Lysophospholipase</fullName>
        <ecNumber evidence="2 9">3.1.1.5</ecNumber>
    </recommendedName>
</protein>
<dbReference type="EC" id="3.1.1.5" evidence="2 9"/>
<accession>A0A8H5HUN6</accession>
<dbReference type="Pfam" id="PF01735">
    <property type="entry name" value="PLA2_B"/>
    <property type="match status" value="1"/>
</dbReference>
<dbReference type="SUPFAM" id="SSF52151">
    <property type="entry name" value="FabD/lysophospholipase-like"/>
    <property type="match status" value="1"/>
</dbReference>
<proteinExistence type="inferred from homology"/>
<feature type="chain" id="PRO_5034478516" description="Lysophospholipase" evidence="9">
    <location>
        <begin position="20"/>
        <end position="554"/>
    </location>
</feature>
<evidence type="ECO:0000256" key="1">
    <source>
        <dbReference type="ARBA" id="ARBA00008780"/>
    </source>
</evidence>
<keyword evidence="13" id="KW-1185">Reference proteome</keyword>
<keyword evidence="3 9" id="KW-0732">Signal</keyword>
<dbReference type="GO" id="GO:0005829">
    <property type="term" value="C:cytosol"/>
    <property type="evidence" value="ECO:0007669"/>
    <property type="project" value="TreeGrafter"/>
</dbReference>
<dbReference type="GO" id="GO:0004623">
    <property type="term" value="F:phospholipase A2 activity"/>
    <property type="evidence" value="ECO:0007669"/>
    <property type="project" value="TreeGrafter"/>
</dbReference>
<dbReference type="PANTHER" id="PTHR10728">
    <property type="entry name" value="CYTOSOLIC PHOSPHOLIPASE A2"/>
    <property type="match status" value="1"/>
</dbReference>
<comment type="catalytic activity">
    <reaction evidence="9">
        <text>a 1-acyl-sn-glycero-3-phosphocholine + H2O = sn-glycerol 3-phosphocholine + a fatty acid + H(+)</text>
        <dbReference type="Rhea" id="RHEA:15177"/>
        <dbReference type="ChEBI" id="CHEBI:15377"/>
        <dbReference type="ChEBI" id="CHEBI:15378"/>
        <dbReference type="ChEBI" id="CHEBI:16870"/>
        <dbReference type="ChEBI" id="CHEBI:28868"/>
        <dbReference type="ChEBI" id="CHEBI:58168"/>
        <dbReference type="EC" id="3.1.1.5"/>
    </reaction>
</comment>
<keyword evidence="5 8" id="KW-0442">Lipid degradation</keyword>
<keyword evidence="4 8" id="KW-0378">Hydrolase</keyword>
<evidence type="ECO:0000256" key="10">
    <source>
        <dbReference type="SAM" id="MobiDB-lite"/>
    </source>
</evidence>
<dbReference type="GO" id="GO:0004622">
    <property type="term" value="F:phosphatidylcholine lysophospholipase activity"/>
    <property type="evidence" value="ECO:0007669"/>
    <property type="project" value="UniProtKB-EC"/>
</dbReference>
<keyword evidence="6 8" id="KW-0443">Lipid metabolism</keyword>
<dbReference type="Gene3D" id="3.40.1090.10">
    <property type="entry name" value="Cytosolic phospholipase A2 catalytic domain"/>
    <property type="match status" value="1"/>
</dbReference>
<evidence type="ECO:0000256" key="8">
    <source>
        <dbReference type="PROSITE-ProRule" id="PRU00555"/>
    </source>
</evidence>
<dbReference type="EMBL" id="JAACJN010000019">
    <property type="protein sequence ID" value="KAF5389822.1"/>
    <property type="molecule type" value="Genomic_DNA"/>
</dbReference>
<dbReference type="InterPro" id="IPR002642">
    <property type="entry name" value="LysoPLipase_cat_dom"/>
</dbReference>
<dbReference type="PROSITE" id="PS51210">
    <property type="entry name" value="PLA2C"/>
    <property type="match status" value="1"/>
</dbReference>
<feature type="domain" description="PLA2c" evidence="11">
    <location>
        <begin position="30"/>
        <end position="554"/>
    </location>
</feature>
<reference evidence="12 13" key="1">
    <citation type="journal article" date="2020" name="ISME J.">
        <title>Uncovering the hidden diversity of litter-decomposition mechanisms in mushroom-forming fungi.</title>
        <authorList>
            <person name="Floudas D."/>
            <person name="Bentzer J."/>
            <person name="Ahren D."/>
            <person name="Johansson T."/>
            <person name="Persson P."/>
            <person name="Tunlid A."/>
        </authorList>
    </citation>
    <scope>NUCLEOTIDE SEQUENCE [LARGE SCALE GENOMIC DNA]</scope>
    <source>
        <strain evidence="12 13">CBS 406.79</strain>
    </source>
</reference>
<evidence type="ECO:0000256" key="6">
    <source>
        <dbReference type="ARBA" id="ARBA00023098"/>
    </source>
</evidence>
<feature type="region of interest" description="Disordered" evidence="10">
    <location>
        <begin position="502"/>
        <end position="538"/>
    </location>
</feature>